<evidence type="ECO:0000313" key="1">
    <source>
        <dbReference type="EMBL" id="SFR17885.1"/>
    </source>
</evidence>
<proteinExistence type="predicted"/>
<sequence length="114" mass="13203">MLNKVCILYKDHLRLTLLVGGGQARKTYIYWLKEPPFAMQDYESYEGRWIEGSVEEPVILLESAPSGVQKIDLSPYIDEIEVIYQIMGVSQSGKISWKTVSEDEYNDFMKNIDF</sequence>
<gene>
    <name evidence="1" type="ORF">SAMN05660706_15010</name>
</gene>
<organism evidence="1 2">
    <name type="scientific">Desulfoscipio geothermicus DSM 3669</name>
    <dbReference type="NCBI Taxonomy" id="1121426"/>
    <lineage>
        <taxon>Bacteria</taxon>
        <taxon>Bacillati</taxon>
        <taxon>Bacillota</taxon>
        <taxon>Clostridia</taxon>
        <taxon>Eubacteriales</taxon>
        <taxon>Desulfallaceae</taxon>
        <taxon>Desulfoscipio</taxon>
    </lineage>
</organism>
<keyword evidence="2" id="KW-1185">Reference proteome</keyword>
<dbReference type="OrthoDB" id="1807292at2"/>
<name>A0A1I6EJL3_9FIRM</name>
<dbReference type="STRING" id="39060.SAMN05660706_15010"/>
<dbReference type="EMBL" id="FOYM01000050">
    <property type="protein sequence ID" value="SFR17885.1"/>
    <property type="molecule type" value="Genomic_DNA"/>
</dbReference>
<dbReference type="AlphaFoldDB" id="A0A1I6EJL3"/>
<dbReference type="RefSeq" id="WP_092487767.1">
    <property type="nucleotide sequence ID" value="NZ_FOYM01000050.1"/>
</dbReference>
<dbReference type="Proteomes" id="UP000199584">
    <property type="component" value="Unassembled WGS sequence"/>
</dbReference>
<evidence type="ECO:0000313" key="2">
    <source>
        <dbReference type="Proteomes" id="UP000199584"/>
    </source>
</evidence>
<accession>A0A1I6EJL3</accession>
<reference evidence="2" key="1">
    <citation type="submission" date="2016-10" db="EMBL/GenBank/DDBJ databases">
        <authorList>
            <person name="Varghese N."/>
            <person name="Submissions S."/>
        </authorList>
    </citation>
    <scope>NUCLEOTIDE SEQUENCE [LARGE SCALE GENOMIC DNA]</scope>
    <source>
        <strain evidence="2">DSM 3669</strain>
    </source>
</reference>
<protein>
    <submittedName>
        <fullName evidence="1">Uncharacterized protein</fullName>
    </submittedName>
</protein>